<dbReference type="InterPro" id="IPR007219">
    <property type="entry name" value="XnlR_reg_dom"/>
</dbReference>
<dbReference type="GO" id="GO:0000981">
    <property type="term" value="F:DNA-binding transcription factor activity, RNA polymerase II-specific"/>
    <property type="evidence" value="ECO:0007669"/>
    <property type="project" value="InterPro"/>
</dbReference>
<dbReference type="Proteomes" id="UP000536711">
    <property type="component" value="Unassembled WGS sequence"/>
</dbReference>
<dbReference type="GO" id="GO:0008270">
    <property type="term" value="F:zinc ion binding"/>
    <property type="evidence" value="ECO:0007669"/>
    <property type="project" value="UniProtKB-KW"/>
</dbReference>
<keyword evidence="3" id="KW-0677">Repeat</keyword>
<reference evidence="8 9" key="1">
    <citation type="submission" date="2020-01" db="EMBL/GenBank/DDBJ databases">
        <title>Identification and distribution of gene clusters putatively required for synthesis of sphingolipid metabolism inhibitors in phylogenetically diverse species of the filamentous fungus Fusarium.</title>
        <authorList>
            <person name="Kim H.-S."/>
            <person name="Busman M."/>
            <person name="Brown D.W."/>
            <person name="Divon H."/>
            <person name="Uhlig S."/>
            <person name="Proctor R.H."/>
        </authorList>
    </citation>
    <scope>NUCLEOTIDE SEQUENCE [LARGE SCALE GENOMIC DNA]</scope>
    <source>
        <strain evidence="8 9">NRRL 13308</strain>
    </source>
</reference>
<dbReference type="Pfam" id="PF04082">
    <property type="entry name" value="Fungal_trans"/>
    <property type="match status" value="1"/>
</dbReference>
<evidence type="ECO:0000256" key="3">
    <source>
        <dbReference type="ARBA" id="ARBA00022737"/>
    </source>
</evidence>
<proteinExistence type="predicted"/>
<organism evidence="8 9">
    <name type="scientific">Fusarium acutatum</name>
    <dbReference type="NCBI Taxonomy" id="78861"/>
    <lineage>
        <taxon>Eukaryota</taxon>
        <taxon>Fungi</taxon>
        <taxon>Dikarya</taxon>
        <taxon>Ascomycota</taxon>
        <taxon>Pezizomycotina</taxon>
        <taxon>Sordariomycetes</taxon>
        <taxon>Hypocreomycetidae</taxon>
        <taxon>Hypocreales</taxon>
        <taxon>Nectriaceae</taxon>
        <taxon>Fusarium</taxon>
        <taxon>Fusarium fujikuroi species complex</taxon>
    </lineage>
</organism>
<sequence>MAKDQQRHGLLSGQDLQVQSGSLFLSDWISDSTPVTSFYPLLLVQPQPGFESDGNSSLMTQSGSYLPQDEWSVSYDSPSLSLVTPKPTFPRMRLRFLARLTSSHGLANSFNCGNIFAGAKAHSGLLPHGSQPSLESVAIPGTPVASPWVNIGQRTQPQQGLTGLHPLTNICEQIVRGSFEASSQTSDSNWSNSRKLSCSRFFSPRNVELFLTLFFQTWHPNWPVFHRPTFDPTVRSPKLIAALSLIGASLSPDRKHHDQAMMWLETVENWIFQDPDFSEDSIAQTDDDGQDSQVRQRLDILQAAYGILLLMNWEGNKKMRLRARRTRFPDIVFVSRTLYPFAMPGASEEASFAPRSLHDHWTGFGLREELIRTLLYTFLLDSAFVIFYDMGPRMVINELQFGLAATDEHFNAPDAETWFMCTQAAAQRSVACSHVTLSQSITMIMGEDFGTSRWEVFETISPLNLFAIASAFHNLIYHHQNGPDPRSRSLPITRGLRNWFRVWSSHNLFSAPDNYVSVESDESRRKLGFFLHADEYWCLANLFCSQFERGVNPHQSFGDTHSQRSGGLSDMGNIHSLILRFQDVDLGEIVLS</sequence>
<keyword evidence="5" id="KW-0862">Zinc</keyword>
<feature type="domain" description="Xylanolytic transcriptional activator regulatory" evidence="7">
    <location>
        <begin position="211"/>
        <end position="258"/>
    </location>
</feature>
<gene>
    <name evidence="8" type="ORF">FACUT_13389</name>
</gene>
<evidence type="ECO:0000313" key="9">
    <source>
        <dbReference type="Proteomes" id="UP000536711"/>
    </source>
</evidence>
<name>A0A8H4JBU6_9HYPO</name>
<dbReference type="GO" id="GO:0000978">
    <property type="term" value="F:RNA polymerase II cis-regulatory region sequence-specific DNA binding"/>
    <property type="evidence" value="ECO:0007669"/>
    <property type="project" value="InterPro"/>
</dbReference>
<keyword evidence="6" id="KW-0539">Nucleus</keyword>
<evidence type="ECO:0000256" key="5">
    <source>
        <dbReference type="ARBA" id="ARBA00022833"/>
    </source>
</evidence>
<comment type="caution">
    <text evidence="8">The sequence shown here is derived from an EMBL/GenBank/DDBJ whole genome shotgun (WGS) entry which is preliminary data.</text>
</comment>
<evidence type="ECO:0000256" key="1">
    <source>
        <dbReference type="ARBA" id="ARBA00004123"/>
    </source>
</evidence>
<evidence type="ECO:0000259" key="7">
    <source>
        <dbReference type="Pfam" id="PF04082"/>
    </source>
</evidence>
<keyword evidence="9" id="KW-1185">Reference proteome</keyword>
<dbReference type="EMBL" id="JAADJF010000554">
    <property type="protein sequence ID" value="KAF4415458.1"/>
    <property type="molecule type" value="Genomic_DNA"/>
</dbReference>
<dbReference type="InterPro" id="IPR051059">
    <property type="entry name" value="VerF-like"/>
</dbReference>
<protein>
    <submittedName>
        <fullName evidence="8">Zinc finger C2H2 type domain containing</fullName>
    </submittedName>
</protein>
<accession>A0A8H4JBU6</accession>
<dbReference type="GO" id="GO:0000785">
    <property type="term" value="C:chromatin"/>
    <property type="evidence" value="ECO:0007669"/>
    <property type="project" value="TreeGrafter"/>
</dbReference>
<evidence type="ECO:0000256" key="4">
    <source>
        <dbReference type="ARBA" id="ARBA00022771"/>
    </source>
</evidence>
<dbReference type="OrthoDB" id="3945418at2759"/>
<dbReference type="GO" id="GO:0006351">
    <property type="term" value="P:DNA-templated transcription"/>
    <property type="evidence" value="ECO:0007669"/>
    <property type="project" value="InterPro"/>
</dbReference>
<dbReference type="GO" id="GO:0005634">
    <property type="term" value="C:nucleus"/>
    <property type="evidence" value="ECO:0007669"/>
    <property type="project" value="UniProtKB-SubCell"/>
</dbReference>
<dbReference type="AlphaFoldDB" id="A0A8H4JBU6"/>
<keyword evidence="2" id="KW-0479">Metal-binding</keyword>
<evidence type="ECO:0000256" key="2">
    <source>
        <dbReference type="ARBA" id="ARBA00022723"/>
    </source>
</evidence>
<evidence type="ECO:0000256" key="6">
    <source>
        <dbReference type="ARBA" id="ARBA00023242"/>
    </source>
</evidence>
<comment type="subcellular location">
    <subcellularLocation>
        <location evidence="1">Nucleus</location>
    </subcellularLocation>
</comment>
<dbReference type="PANTHER" id="PTHR40626">
    <property type="entry name" value="MIP31509P"/>
    <property type="match status" value="1"/>
</dbReference>
<keyword evidence="4" id="KW-0863">Zinc-finger</keyword>
<dbReference type="PANTHER" id="PTHR40626:SF3">
    <property type="entry name" value="TRANSCRIPTION FACTOR WITH C2H2 AND ZN(2)-CYS(6) DNA BINDING DOMAIN (EUROFUNG)-RELATED"/>
    <property type="match status" value="1"/>
</dbReference>
<evidence type="ECO:0000313" key="8">
    <source>
        <dbReference type="EMBL" id="KAF4415458.1"/>
    </source>
</evidence>